<dbReference type="Proteomes" id="UP000243201">
    <property type="component" value="Unassembled WGS sequence"/>
</dbReference>
<evidence type="ECO:0000256" key="2">
    <source>
        <dbReference type="SAM" id="Phobius"/>
    </source>
</evidence>
<dbReference type="PANTHER" id="PTHR34703">
    <property type="entry name" value="ANTIPORTER SUBUNIT MNHG2-RELATED"/>
    <property type="match status" value="1"/>
</dbReference>
<dbReference type="InterPro" id="IPR005133">
    <property type="entry name" value="PhaG_MnhG_YufB"/>
</dbReference>
<comment type="similarity">
    <text evidence="1">Belongs to the CPA3 antiporters (TC 2.A.63) subunit G family.</text>
</comment>
<name>A0ABX4UV10_9ACTO</name>
<evidence type="ECO:0000313" key="3">
    <source>
        <dbReference type="EMBL" id="PMB90471.1"/>
    </source>
</evidence>
<organism evidence="3 4">
    <name type="scientific">Varibaculum cambriense</name>
    <dbReference type="NCBI Taxonomy" id="184870"/>
    <lineage>
        <taxon>Bacteria</taxon>
        <taxon>Bacillati</taxon>
        <taxon>Actinomycetota</taxon>
        <taxon>Actinomycetes</taxon>
        <taxon>Actinomycetales</taxon>
        <taxon>Actinomycetaceae</taxon>
        <taxon>Varibaculum</taxon>
    </lineage>
</organism>
<feature type="transmembrane region" description="Helical" evidence="2">
    <location>
        <begin position="91"/>
        <end position="114"/>
    </location>
</feature>
<accession>A0ABX4UV10</accession>
<evidence type="ECO:0000256" key="1">
    <source>
        <dbReference type="ARBA" id="ARBA00008404"/>
    </source>
</evidence>
<protein>
    <submittedName>
        <fullName evidence="3">Na+/H+ antiporter subunit G</fullName>
    </submittedName>
</protein>
<proteinExistence type="inferred from homology"/>
<reference evidence="3 4" key="1">
    <citation type="submission" date="2017-09" db="EMBL/GenBank/DDBJ databases">
        <title>Bacterial strain isolated from the female urinary microbiota.</title>
        <authorList>
            <person name="Thomas-White K."/>
            <person name="Kumar N."/>
            <person name="Forster S."/>
            <person name="Putonti C."/>
            <person name="Lawley T."/>
            <person name="Wolfe A.J."/>
        </authorList>
    </citation>
    <scope>NUCLEOTIDE SEQUENCE [LARGE SCALE GENOMIC DNA]</scope>
    <source>
        <strain evidence="3 4">UMB0744</strain>
    </source>
</reference>
<feature type="transmembrane region" description="Helical" evidence="2">
    <location>
        <begin position="31"/>
        <end position="55"/>
    </location>
</feature>
<keyword evidence="2" id="KW-1133">Transmembrane helix</keyword>
<keyword evidence="2" id="KW-0472">Membrane</keyword>
<evidence type="ECO:0000313" key="4">
    <source>
        <dbReference type="Proteomes" id="UP000243201"/>
    </source>
</evidence>
<keyword evidence="4" id="KW-1185">Reference proteome</keyword>
<gene>
    <name evidence="3" type="ORF">CJ240_01680</name>
</gene>
<keyword evidence="2" id="KW-0812">Transmembrane</keyword>
<dbReference type="Pfam" id="PF03334">
    <property type="entry name" value="PhaG_MnhG_YufB"/>
    <property type="match status" value="1"/>
</dbReference>
<comment type="caution">
    <text evidence="3">The sequence shown here is derived from an EMBL/GenBank/DDBJ whole genome shotgun (WGS) entry which is preliminary data.</text>
</comment>
<dbReference type="EMBL" id="PNGC01000001">
    <property type="protein sequence ID" value="PMB90471.1"/>
    <property type="molecule type" value="Genomic_DNA"/>
</dbReference>
<dbReference type="NCBIfam" id="TIGR01300">
    <property type="entry name" value="CPA3_mnhG_phaG"/>
    <property type="match status" value="1"/>
</dbReference>
<dbReference type="PANTHER" id="PTHR34703:SF1">
    <property type="entry name" value="ANTIPORTER SUBUNIT MNHG2-RELATED"/>
    <property type="match status" value="1"/>
</dbReference>
<sequence>MLDLTLLRNRSLKRARLSRKEDVMSESWSTALTYLGIAILTLGSALTLIAAIGVVKLPTLLQRQHAATKPQLTGFILTCLGLVAIRQTWSWLTVVLLAIVLQTLTAPIGAHLIGRTANQRGEIKDAGETVYRHLHLPVPGKDASESEEKPSRC</sequence>